<dbReference type="SUPFAM" id="SSF102114">
    <property type="entry name" value="Radical SAM enzymes"/>
    <property type="match status" value="1"/>
</dbReference>
<dbReference type="GO" id="GO:0016491">
    <property type="term" value="F:oxidoreductase activity"/>
    <property type="evidence" value="ECO:0007669"/>
    <property type="project" value="InterPro"/>
</dbReference>
<proteinExistence type="inferred from homology"/>
<dbReference type="PROSITE" id="PS51918">
    <property type="entry name" value="RADICAL_SAM"/>
    <property type="match status" value="1"/>
</dbReference>
<keyword evidence="10" id="KW-1185">Reference proteome</keyword>
<dbReference type="NCBIfam" id="TIGR04083">
    <property type="entry name" value="rSAM_pep_methan"/>
    <property type="match status" value="1"/>
</dbReference>
<dbReference type="SFLD" id="SFLDG01384">
    <property type="entry name" value="thioether_bond_formation_requi"/>
    <property type="match status" value="1"/>
</dbReference>
<dbReference type="GO" id="GO:0046872">
    <property type="term" value="F:metal ion binding"/>
    <property type="evidence" value="ECO:0007669"/>
    <property type="project" value="UniProtKB-KW"/>
</dbReference>
<evidence type="ECO:0000259" key="8">
    <source>
        <dbReference type="PROSITE" id="PS51918"/>
    </source>
</evidence>
<evidence type="ECO:0000256" key="6">
    <source>
        <dbReference type="ARBA" id="ARBA00023601"/>
    </source>
</evidence>
<evidence type="ECO:0000313" key="9">
    <source>
        <dbReference type="EMBL" id="MDE4907457.1"/>
    </source>
</evidence>
<dbReference type="Pfam" id="PF13186">
    <property type="entry name" value="SPASM"/>
    <property type="match status" value="1"/>
</dbReference>
<dbReference type="InterPro" id="IPR023885">
    <property type="entry name" value="4Fe4S-binding_SPASM_dom"/>
</dbReference>
<evidence type="ECO:0000259" key="7">
    <source>
        <dbReference type="PROSITE" id="PS51379"/>
    </source>
</evidence>
<dbReference type="Pfam" id="PF04055">
    <property type="entry name" value="Radical_SAM"/>
    <property type="match status" value="1"/>
</dbReference>
<dbReference type="CDD" id="cd01335">
    <property type="entry name" value="Radical_SAM"/>
    <property type="match status" value="1"/>
</dbReference>
<dbReference type="PANTHER" id="PTHR43273:SF3">
    <property type="entry name" value="ANAEROBIC SULFATASE-MATURATING ENZYME HOMOLOG ASLB-RELATED"/>
    <property type="match status" value="1"/>
</dbReference>
<comment type="caution">
    <text evidence="9">The sequence shown here is derived from an EMBL/GenBank/DDBJ whole genome shotgun (WGS) entry which is preliminary data.</text>
</comment>
<comment type="similarity">
    <text evidence="6">Belongs to the radical SAM superfamily. Anaerobic sulfatase-maturating enzyme family.</text>
</comment>
<organism evidence="9 10">
    <name type="scientific">Methanogenium marinum</name>
    <dbReference type="NCBI Taxonomy" id="348610"/>
    <lineage>
        <taxon>Archaea</taxon>
        <taxon>Methanobacteriati</taxon>
        <taxon>Methanobacteriota</taxon>
        <taxon>Stenosarchaea group</taxon>
        <taxon>Methanomicrobia</taxon>
        <taxon>Methanomicrobiales</taxon>
        <taxon>Methanomicrobiaceae</taxon>
        <taxon>Methanogenium</taxon>
    </lineage>
</organism>
<dbReference type="InterPro" id="IPR047602">
    <property type="entry name" value="SPASM_CteB-like"/>
</dbReference>
<dbReference type="PROSITE" id="PS51379">
    <property type="entry name" value="4FE4S_FER_2"/>
    <property type="match status" value="1"/>
</dbReference>
<dbReference type="EMBL" id="JAKELO010000002">
    <property type="protein sequence ID" value="MDE4907457.1"/>
    <property type="molecule type" value="Genomic_DNA"/>
</dbReference>
<feature type="domain" description="4Fe-4S ferredoxin-type" evidence="7">
    <location>
        <begin position="294"/>
        <end position="325"/>
    </location>
</feature>
<dbReference type="SFLD" id="SFLDG01386">
    <property type="entry name" value="main_SPASM_domain-containing"/>
    <property type="match status" value="1"/>
</dbReference>
<keyword evidence="4" id="KW-0408">Iron</keyword>
<evidence type="ECO:0000256" key="1">
    <source>
        <dbReference type="ARBA" id="ARBA00001966"/>
    </source>
</evidence>
<keyword evidence="3" id="KW-0479">Metal-binding</keyword>
<dbReference type="SFLD" id="SFLDG01072">
    <property type="entry name" value="dehydrogenase_like"/>
    <property type="match status" value="1"/>
</dbReference>
<dbReference type="InterPro" id="IPR023867">
    <property type="entry name" value="Sulphatase_maturase_rSAM"/>
</dbReference>
<evidence type="ECO:0000256" key="4">
    <source>
        <dbReference type="ARBA" id="ARBA00023004"/>
    </source>
</evidence>
<accession>A0A9Q4KRP6</accession>
<dbReference type="Gene3D" id="3.20.20.70">
    <property type="entry name" value="Aldolase class I"/>
    <property type="match status" value="1"/>
</dbReference>
<protein>
    <submittedName>
        <fullName evidence="9">TIGR04083 family peptide-modifying radical SAM enzyme</fullName>
    </submittedName>
</protein>
<dbReference type="Proteomes" id="UP001143747">
    <property type="component" value="Unassembled WGS sequence"/>
</dbReference>
<dbReference type="SFLD" id="SFLDS00029">
    <property type="entry name" value="Radical_SAM"/>
    <property type="match status" value="1"/>
</dbReference>
<dbReference type="PANTHER" id="PTHR43273">
    <property type="entry name" value="ANAEROBIC SULFATASE-MATURATING ENZYME HOMOLOG ASLB-RELATED"/>
    <property type="match status" value="1"/>
</dbReference>
<comment type="cofactor">
    <cofactor evidence="1">
        <name>[4Fe-4S] cluster</name>
        <dbReference type="ChEBI" id="CHEBI:49883"/>
    </cofactor>
</comment>
<dbReference type="SFLD" id="SFLDG01067">
    <property type="entry name" value="SPASM/twitch_domain_containing"/>
    <property type="match status" value="1"/>
</dbReference>
<gene>
    <name evidence="9" type="ORF">L0665_02330</name>
</gene>
<dbReference type="CDD" id="cd21124">
    <property type="entry name" value="SPASM_CteB-like"/>
    <property type="match status" value="1"/>
</dbReference>
<dbReference type="NCBIfam" id="TIGR04085">
    <property type="entry name" value="rSAM_more_4Fe4S"/>
    <property type="match status" value="1"/>
</dbReference>
<evidence type="ECO:0000313" key="10">
    <source>
        <dbReference type="Proteomes" id="UP001143747"/>
    </source>
</evidence>
<evidence type="ECO:0000256" key="5">
    <source>
        <dbReference type="ARBA" id="ARBA00023014"/>
    </source>
</evidence>
<keyword evidence="5" id="KW-0411">Iron-sulfur</keyword>
<reference evidence="9" key="1">
    <citation type="submission" date="2022-01" db="EMBL/GenBank/DDBJ databases">
        <title>Draft genome of Methanogenium marinum DSM 15558.</title>
        <authorList>
            <person name="Chen S.-C."/>
            <person name="You Y.-T."/>
        </authorList>
    </citation>
    <scope>NUCLEOTIDE SEQUENCE</scope>
    <source>
        <strain evidence="9">DSM 15558</strain>
    </source>
</reference>
<keyword evidence="2" id="KW-0949">S-adenosyl-L-methionine</keyword>
<sequence length="386" mass="43833">MKSPFHVMLIPTLGCPSNCHYCWSSEEDSPVMSRDTMRDVAIWLKNFDDRQVTITFHGGEPLLAGADFYREAFPLLSEELSHLKPAFAIQTNLWRMTPELAQIFATYHVPIGSSIDGPKEVNDVQRGDGYFDKTMHGYRVARENGLNVRFICTFTSQSVEHREEIFNFFMENGLVLKLHPALPSLRGDEPEKWALAPEKYGDLLIFLLDKYLENLNTAEIMNINDLFKCVFTRVGTVCTFNDCMGNTFAVGPEGNIYPCYRFVGMPEWVMGNVSDHPTKADLAESRAWKVMHAFKDFVDENCKECPHIKYCRGGCPYNAITPTGGRVEAVDPHCPAYKMIFDELNERLNKELFGSGAMEMGMGGSRRRQQNKKAGIMDLMQKIVSE</sequence>
<dbReference type="InterPro" id="IPR017896">
    <property type="entry name" value="4Fe4S_Fe-S-bd"/>
</dbReference>
<dbReference type="InterPro" id="IPR058240">
    <property type="entry name" value="rSAM_sf"/>
</dbReference>
<dbReference type="GO" id="GO:0051536">
    <property type="term" value="F:iron-sulfur cluster binding"/>
    <property type="evidence" value="ECO:0007669"/>
    <property type="project" value="UniProtKB-KW"/>
</dbReference>
<dbReference type="InterPro" id="IPR013785">
    <property type="entry name" value="Aldolase_TIM"/>
</dbReference>
<name>A0A9Q4KRP6_9EURY</name>
<evidence type="ECO:0000256" key="3">
    <source>
        <dbReference type="ARBA" id="ARBA00022723"/>
    </source>
</evidence>
<feature type="domain" description="Radical SAM core" evidence="8">
    <location>
        <begin position="1"/>
        <end position="224"/>
    </location>
</feature>
<dbReference type="InterPro" id="IPR007197">
    <property type="entry name" value="rSAM"/>
</dbReference>
<dbReference type="RefSeq" id="WP_274924106.1">
    <property type="nucleotide sequence ID" value="NZ_JAKELO010000002.1"/>
</dbReference>
<dbReference type="AlphaFoldDB" id="A0A9Q4KRP6"/>
<dbReference type="InterPro" id="IPR024018">
    <property type="entry name" value="CHP04083_rSAM"/>
</dbReference>
<evidence type="ECO:0000256" key="2">
    <source>
        <dbReference type="ARBA" id="ARBA00022691"/>
    </source>
</evidence>